<name>A0A4C1ZZQ7_EUMVA</name>
<protein>
    <submittedName>
        <fullName evidence="1">Uncharacterized protein</fullName>
    </submittedName>
</protein>
<keyword evidence="2" id="KW-1185">Reference proteome</keyword>
<dbReference type="EMBL" id="BGZK01002486">
    <property type="protein sequence ID" value="GBP94301.1"/>
    <property type="molecule type" value="Genomic_DNA"/>
</dbReference>
<accession>A0A4C1ZZQ7</accession>
<dbReference type="Proteomes" id="UP000299102">
    <property type="component" value="Unassembled WGS sequence"/>
</dbReference>
<organism evidence="1 2">
    <name type="scientific">Eumeta variegata</name>
    <name type="common">Bagworm moth</name>
    <name type="synonym">Eumeta japonica</name>
    <dbReference type="NCBI Taxonomy" id="151549"/>
    <lineage>
        <taxon>Eukaryota</taxon>
        <taxon>Metazoa</taxon>
        <taxon>Ecdysozoa</taxon>
        <taxon>Arthropoda</taxon>
        <taxon>Hexapoda</taxon>
        <taxon>Insecta</taxon>
        <taxon>Pterygota</taxon>
        <taxon>Neoptera</taxon>
        <taxon>Endopterygota</taxon>
        <taxon>Lepidoptera</taxon>
        <taxon>Glossata</taxon>
        <taxon>Ditrysia</taxon>
        <taxon>Tineoidea</taxon>
        <taxon>Psychidae</taxon>
        <taxon>Oiketicinae</taxon>
        <taxon>Eumeta</taxon>
    </lineage>
</organism>
<evidence type="ECO:0000313" key="1">
    <source>
        <dbReference type="EMBL" id="GBP94301.1"/>
    </source>
</evidence>
<comment type="caution">
    <text evidence="1">The sequence shown here is derived from an EMBL/GenBank/DDBJ whole genome shotgun (WGS) entry which is preliminary data.</text>
</comment>
<evidence type="ECO:0000313" key="2">
    <source>
        <dbReference type="Proteomes" id="UP000299102"/>
    </source>
</evidence>
<proteinExistence type="predicted"/>
<reference evidence="1 2" key="1">
    <citation type="journal article" date="2019" name="Commun. Biol.">
        <title>The bagworm genome reveals a unique fibroin gene that provides high tensile strength.</title>
        <authorList>
            <person name="Kono N."/>
            <person name="Nakamura H."/>
            <person name="Ohtoshi R."/>
            <person name="Tomita M."/>
            <person name="Numata K."/>
            <person name="Arakawa K."/>
        </authorList>
    </citation>
    <scope>NUCLEOTIDE SEQUENCE [LARGE SCALE GENOMIC DNA]</scope>
</reference>
<gene>
    <name evidence="1" type="ORF">EVAR_99824_1</name>
</gene>
<sequence length="129" mass="14714">MLLHDFITEILYPSSTSIVKPWIASRDKVYVETNRTGPNSMGLCHFITEFLWPPSSSIIRRWIPYSNKVLVKKNHKPKLDGVATFHYGVSMATSQSHHQITSMSSQYCIIMRHTNVCKISTQSETGEGR</sequence>
<dbReference type="AlphaFoldDB" id="A0A4C1ZZQ7"/>
<dbReference type="OrthoDB" id="5978493at2759"/>